<evidence type="ECO:0008006" key="3">
    <source>
        <dbReference type="Google" id="ProtNLM"/>
    </source>
</evidence>
<proteinExistence type="predicted"/>
<organism evidence="1 2">
    <name type="scientific">Triparma retinervis</name>
    <dbReference type="NCBI Taxonomy" id="2557542"/>
    <lineage>
        <taxon>Eukaryota</taxon>
        <taxon>Sar</taxon>
        <taxon>Stramenopiles</taxon>
        <taxon>Ochrophyta</taxon>
        <taxon>Bolidophyceae</taxon>
        <taxon>Parmales</taxon>
        <taxon>Triparmaceae</taxon>
        <taxon>Triparma</taxon>
    </lineage>
</organism>
<evidence type="ECO:0000313" key="2">
    <source>
        <dbReference type="Proteomes" id="UP001165082"/>
    </source>
</evidence>
<gene>
    <name evidence="1" type="ORF">TrRE_jg11181</name>
</gene>
<dbReference type="Proteomes" id="UP001165082">
    <property type="component" value="Unassembled WGS sequence"/>
</dbReference>
<dbReference type="PANTHER" id="PTHR34706">
    <property type="entry name" value="SLR1338 PROTEIN"/>
    <property type="match status" value="1"/>
</dbReference>
<dbReference type="PANTHER" id="PTHR34706:SF1">
    <property type="entry name" value="VWFA DOMAIN-CONTAINING PROTEIN"/>
    <property type="match status" value="1"/>
</dbReference>
<reference evidence="1" key="1">
    <citation type="submission" date="2022-07" db="EMBL/GenBank/DDBJ databases">
        <title>Genome analysis of Parmales, a sister group of diatoms, reveals the evolutionary specialization of diatoms from phago-mixotrophs to photoautotrophs.</title>
        <authorList>
            <person name="Ban H."/>
            <person name="Sato S."/>
            <person name="Yoshikawa S."/>
            <person name="Kazumasa Y."/>
            <person name="Nakamura Y."/>
            <person name="Ichinomiya M."/>
            <person name="Saitoh K."/>
            <person name="Sato N."/>
            <person name="Blanc-Mathieu R."/>
            <person name="Endo H."/>
            <person name="Kuwata A."/>
            <person name="Ogata H."/>
        </authorList>
    </citation>
    <scope>NUCLEOTIDE SEQUENCE</scope>
</reference>
<dbReference type="OrthoDB" id="2142040at2759"/>
<dbReference type="EMBL" id="BRXZ01002719">
    <property type="protein sequence ID" value="GMH68750.1"/>
    <property type="molecule type" value="Genomic_DNA"/>
</dbReference>
<protein>
    <recommendedName>
        <fullName evidence="3">VWFA domain-containing protein</fullName>
    </recommendedName>
</protein>
<accession>A0A9W7E8A7</accession>
<dbReference type="SUPFAM" id="SSF53300">
    <property type="entry name" value="vWA-like"/>
    <property type="match status" value="1"/>
</dbReference>
<sequence length="246" mass="27840">MAEGDIIINKETATTLKDRVMVMQTKLDLPEDTCRDLLTIHGMNIVVIADDSSSMTQVSSSTNVYAPKTRWDELKQTLMRLVTMMLVVDNHGFDLKFMNDDNWYKINSESDLTQIFQTKVHPQGITPLKANLSLVLNGYSDGTFSEGDTLVIVITDGEPSDTNFNNLRNQISTRSPNTYVTFIMCTEEDSVVDAYQSCIDPIKGVDIVDDYESEKRQCERHGNKMNFNMYLGKCLMGAKLDKYGRE</sequence>
<keyword evidence="2" id="KW-1185">Reference proteome</keyword>
<evidence type="ECO:0000313" key="1">
    <source>
        <dbReference type="EMBL" id="GMH68750.1"/>
    </source>
</evidence>
<dbReference type="Gene3D" id="3.40.50.410">
    <property type="entry name" value="von Willebrand factor, type A domain"/>
    <property type="match status" value="1"/>
</dbReference>
<comment type="caution">
    <text evidence="1">The sequence shown here is derived from an EMBL/GenBank/DDBJ whole genome shotgun (WGS) entry which is preliminary data.</text>
</comment>
<dbReference type="AlphaFoldDB" id="A0A9W7E8A7"/>
<dbReference type="InterPro" id="IPR036465">
    <property type="entry name" value="vWFA_dom_sf"/>
</dbReference>
<name>A0A9W7E8A7_9STRA</name>